<dbReference type="CDD" id="cd05466">
    <property type="entry name" value="PBP2_LTTR_substrate"/>
    <property type="match status" value="1"/>
</dbReference>
<accession>A0A1I0AK39</accession>
<dbReference type="PRINTS" id="PR00039">
    <property type="entry name" value="HTHLYSR"/>
</dbReference>
<dbReference type="EMBL" id="FOIL01000002">
    <property type="protein sequence ID" value="SES94670.1"/>
    <property type="molecule type" value="Genomic_DNA"/>
</dbReference>
<gene>
    <name evidence="6" type="ORF">SAMN04487771_100266</name>
</gene>
<keyword evidence="7" id="KW-1185">Reference proteome</keyword>
<dbReference type="InterPro" id="IPR036388">
    <property type="entry name" value="WH-like_DNA-bd_sf"/>
</dbReference>
<dbReference type="Pfam" id="PF03466">
    <property type="entry name" value="LysR_substrate"/>
    <property type="match status" value="1"/>
</dbReference>
<dbReference type="STRING" id="1526.SAMN02910262_00683"/>
<evidence type="ECO:0000259" key="5">
    <source>
        <dbReference type="PROSITE" id="PS50931"/>
    </source>
</evidence>
<dbReference type="AlphaFoldDB" id="A0A1I0AK39"/>
<dbReference type="InterPro" id="IPR036390">
    <property type="entry name" value="WH_DNA-bd_sf"/>
</dbReference>
<dbReference type="Proteomes" id="UP000199820">
    <property type="component" value="Unassembled WGS sequence"/>
</dbReference>
<feature type="domain" description="HTH lysR-type" evidence="5">
    <location>
        <begin position="1"/>
        <end position="60"/>
    </location>
</feature>
<evidence type="ECO:0000313" key="7">
    <source>
        <dbReference type="Proteomes" id="UP000199820"/>
    </source>
</evidence>
<sequence length="300" mass="33906">MEQHLSQYRVFYAVARTGNISHAAKELYISQPAISKSISKLEENLGVTLFKRSSRGVTLTVEGQVLYNHVSSAFATLDRGESELKRIKNFNIGQIRFGVSNTLCKYVLLPYLKDFIEESPHIRILVNSQDTAHSLSAIENQQIDIGLIAEPKNRKNLYFYPLMNITDTFVCTRAYLDNLKIREGENCNIFECGTILMLDRKNMTRMYIDSYFAEHGIEPRQVLETNTLDLLISFAKTGLGIGCAVREFVKDELADGTLIEIPVQDAIPSRTIGFAWNPAGETKTMQQFLSFIRSTNAPTM</sequence>
<keyword evidence="2" id="KW-0805">Transcription regulation</keyword>
<reference evidence="6 7" key="1">
    <citation type="submission" date="2016-10" db="EMBL/GenBank/DDBJ databases">
        <authorList>
            <person name="de Groot N.N."/>
        </authorList>
    </citation>
    <scope>NUCLEOTIDE SEQUENCE [LARGE SCALE GENOMIC DNA]</scope>
    <source>
        <strain evidence="6 7">KH1P1</strain>
    </source>
</reference>
<evidence type="ECO:0000256" key="2">
    <source>
        <dbReference type="ARBA" id="ARBA00023015"/>
    </source>
</evidence>
<comment type="similarity">
    <text evidence="1">Belongs to the LysR transcriptional regulatory family.</text>
</comment>
<evidence type="ECO:0000313" key="6">
    <source>
        <dbReference type="EMBL" id="SES94670.1"/>
    </source>
</evidence>
<dbReference type="PANTHER" id="PTHR30126">
    <property type="entry name" value="HTH-TYPE TRANSCRIPTIONAL REGULATOR"/>
    <property type="match status" value="1"/>
</dbReference>
<dbReference type="SUPFAM" id="SSF53850">
    <property type="entry name" value="Periplasmic binding protein-like II"/>
    <property type="match status" value="1"/>
</dbReference>
<keyword evidence="3 6" id="KW-0238">DNA-binding</keyword>
<proteinExistence type="inferred from homology"/>
<dbReference type="PANTHER" id="PTHR30126:SF64">
    <property type="entry name" value="HTH-TYPE TRANSCRIPTIONAL REGULATOR CITR"/>
    <property type="match status" value="1"/>
</dbReference>
<dbReference type="FunFam" id="1.10.10.10:FF:000001">
    <property type="entry name" value="LysR family transcriptional regulator"/>
    <property type="match status" value="1"/>
</dbReference>
<name>A0A1I0AK39_9FIRM</name>
<protein>
    <submittedName>
        <fullName evidence="6">DNA-binding transcriptional regulator, LysR family</fullName>
    </submittedName>
</protein>
<dbReference type="Pfam" id="PF00126">
    <property type="entry name" value="HTH_1"/>
    <property type="match status" value="1"/>
</dbReference>
<evidence type="ECO:0000256" key="1">
    <source>
        <dbReference type="ARBA" id="ARBA00009437"/>
    </source>
</evidence>
<evidence type="ECO:0000256" key="4">
    <source>
        <dbReference type="ARBA" id="ARBA00023163"/>
    </source>
</evidence>
<dbReference type="SUPFAM" id="SSF46785">
    <property type="entry name" value="Winged helix' DNA-binding domain"/>
    <property type="match status" value="1"/>
</dbReference>
<dbReference type="PROSITE" id="PS50931">
    <property type="entry name" value="HTH_LYSR"/>
    <property type="match status" value="1"/>
</dbReference>
<dbReference type="RefSeq" id="WP_074648049.1">
    <property type="nucleotide sequence ID" value="NZ_FOIL01000002.1"/>
</dbReference>
<dbReference type="InterPro" id="IPR005119">
    <property type="entry name" value="LysR_subst-bd"/>
</dbReference>
<keyword evidence="4" id="KW-0804">Transcription</keyword>
<dbReference type="OrthoDB" id="9778774at2"/>
<dbReference type="InterPro" id="IPR000847">
    <property type="entry name" value="LysR_HTH_N"/>
</dbReference>
<dbReference type="Gene3D" id="3.40.190.290">
    <property type="match status" value="1"/>
</dbReference>
<dbReference type="GO" id="GO:0003700">
    <property type="term" value="F:DNA-binding transcription factor activity"/>
    <property type="evidence" value="ECO:0007669"/>
    <property type="project" value="InterPro"/>
</dbReference>
<organism evidence="6 7">
    <name type="scientific">[Clostridium] aminophilum</name>
    <dbReference type="NCBI Taxonomy" id="1526"/>
    <lineage>
        <taxon>Bacteria</taxon>
        <taxon>Bacillati</taxon>
        <taxon>Bacillota</taxon>
        <taxon>Clostridia</taxon>
        <taxon>Lachnospirales</taxon>
        <taxon>Lachnospiraceae</taxon>
    </lineage>
</organism>
<dbReference type="Gene3D" id="1.10.10.10">
    <property type="entry name" value="Winged helix-like DNA-binding domain superfamily/Winged helix DNA-binding domain"/>
    <property type="match status" value="1"/>
</dbReference>
<dbReference type="GO" id="GO:0000976">
    <property type="term" value="F:transcription cis-regulatory region binding"/>
    <property type="evidence" value="ECO:0007669"/>
    <property type="project" value="TreeGrafter"/>
</dbReference>
<evidence type="ECO:0000256" key="3">
    <source>
        <dbReference type="ARBA" id="ARBA00023125"/>
    </source>
</evidence>
<dbReference type="eggNOG" id="COG0583">
    <property type="taxonomic scope" value="Bacteria"/>
</dbReference>